<dbReference type="EMBL" id="GL378330">
    <property type="protein sequence ID" value="EFJ50634.1"/>
    <property type="molecule type" value="Genomic_DNA"/>
</dbReference>
<gene>
    <name evidence="4" type="primary">vmp9</name>
    <name evidence="4" type="ORF">VOLCADRAFT_103842</name>
</gene>
<dbReference type="Pfam" id="PF05548">
    <property type="entry name" value="Peptidase_M11"/>
    <property type="match status" value="1"/>
</dbReference>
<feature type="compositionally biased region" description="Low complexity" evidence="1">
    <location>
        <begin position="547"/>
        <end position="562"/>
    </location>
</feature>
<feature type="chain" id="PRO_5003123750" evidence="2">
    <location>
        <begin position="23"/>
        <end position="562"/>
    </location>
</feature>
<keyword evidence="2" id="KW-0732">Signal</keyword>
<dbReference type="PRINTS" id="PR01217">
    <property type="entry name" value="PRICHEXTENSN"/>
</dbReference>
<dbReference type="InterPro" id="IPR008752">
    <property type="entry name" value="Peptidase_M11"/>
</dbReference>
<organism evidence="5">
    <name type="scientific">Volvox carteri f. nagariensis</name>
    <dbReference type="NCBI Taxonomy" id="3068"/>
    <lineage>
        <taxon>Eukaryota</taxon>
        <taxon>Viridiplantae</taxon>
        <taxon>Chlorophyta</taxon>
        <taxon>core chlorophytes</taxon>
        <taxon>Chlorophyceae</taxon>
        <taxon>CS clade</taxon>
        <taxon>Chlamydomonadales</taxon>
        <taxon>Volvocaceae</taxon>
        <taxon>Volvox</taxon>
    </lineage>
</organism>
<protein>
    <submittedName>
        <fullName evidence="4">Metalloproteinase, extracellular matrix glycoprotein VMP9</fullName>
    </submittedName>
</protein>
<keyword evidence="5" id="KW-1185">Reference proteome</keyword>
<evidence type="ECO:0000313" key="5">
    <source>
        <dbReference type="Proteomes" id="UP000001058"/>
    </source>
</evidence>
<dbReference type="eggNOG" id="KOG1187">
    <property type="taxonomic scope" value="Eukaryota"/>
</dbReference>
<sequence>MAFATLLLKALVLVVVASFTQAVILEPPAADSPPDTNFVIGMLSIVDTHQDGTPLWVLRTVYGDLIPLAKNSSKPPAGTLPGALVHMNCNYDNDGMCDPQFYEEICLPCSMCSPMAASLAASMDNNNGTIIACSYGPPPTIFQRLLVIILDYSSSGYAPSLNESTVRSLFLGPNGDGTGGIAQKYAQCSYGKFNLSPQGFRVLTVRQNYSNAVAAKCNWWEISNNADAAARNILGLLTLSTFTHFVYILPPGLQKACGWWGLGMLPGNQVWLQTTSYGVYRWESVMQEALHNYGLWHSKDGTGSLDNSTLMGRGNACPNAAEISRMGWAIPAPGGGAISSASFAPGSALAFVLPATYLTGDGNYLRVVPDWLPTYTDSTLAKNLYIAVRVANGSSANLVASFAPKVNVHEVNATMDNEYPAAYSYGDRKITIISTIPSLGRANLTAYNLVVYGGPWTSTDVMRVYLCRYTTSPSECPGLGALDVPPPPPPSPKPPSPSPTSYPKPPNPPAPRPRPPNRPPPPRPKPPNPLPPRPRPSSRPPPPSPTQPGAAPAAATAVADTV</sequence>
<accession>D8TPK8</accession>
<name>D8TPK8_VOLCA</name>
<feature type="region of interest" description="Disordered" evidence="1">
    <location>
        <begin position="476"/>
        <end position="562"/>
    </location>
</feature>
<reference evidence="4 5" key="1">
    <citation type="journal article" date="2010" name="Science">
        <title>Genomic analysis of organismal complexity in the multicellular green alga Volvox carteri.</title>
        <authorList>
            <person name="Prochnik S.E."/>
            <person name="Umen J."/>
            <person name="Nedelcu A.M."/>
            <person name="Hallmann A."/>
            <person name="Miller S.M."/>
            <person name="Nishii I."/>
            <person name="Ferris P."/>
            <person name="Kuo A."/>
            <person name="Mitros T."/>
            <person name="Fritz-Laylin L.K."/>
            <person name="Hellsten U."/>
            <person name="Chapman J."/>
            <person name="Simakov O."/>
            <person name="Rensing S.A."/>
            <person name="Terry A."/>
            <person name="Pangilinan J."/>
            <person name="Kapitonov V."/>
            <person name="Jurka J."/>
            <person name="Salamov A."/>
            <person name="Shapiro H."/>
            <person name="Schmutz J."/>
            <person name="Grimwood J."/>
            <person name="Lindquist E."/>
            <person name="Lucas S."/>
            <person name="Grigoriev I.V."/>
            <person name="Schmitt R."/>
            <person name="Kirk D."/>
            <person name="Rokhsar D.S."/>
        </authorList>
    </citation>
    <scope>NUCLEOTIDE SEQUENCE [LARGE SCALE GENOMIC DNA]</scope>
    <source>
        <strain evidence="5">f. Nagariensis / Eve</strain>
    </source>
</reference>
<evidence type="ECO:0000313" key="4">
    <source>
        <dbReference type="EMBL" id="EFJ50634.1"/>
    </source>
</evidence>
<dbReference type="GeneID" id="9624373"/>
<evidence type="ECO:0000256" key="2">
    <source>
        <dbReference type="SAM" id="SignalP"/>
    </source>
</evidence>
<dbReference type="MEROPS" id="M11.002"/>
<dbReference type="InParanoid" id="D8TPK8"/>
<feature type="domain" description="Peptidase M11 gametolysin" evidence="3">
    <location>
        <begin position="144"/>
        <end position="446"/>
    </location>
</feature>
<dbReference type="PANTHER" id="PTHR24216">
    <property type="entry name" value="PAXILLIN-RELATED"/>
    <property type="match status" value="1"/>
</dbReference>
<dbReference type="STRING" id="3068.D8TPK8"/>
<feature type="compositionally biased region" description="Pro residues" evidence="1">
    <location>
        <begin position="484"/>
        <end position="546"/>
    </location>
</feature>
<feature type="signal peptide" evidence="2">
    <location>
        <begin position="1"/>
        <end position="22"/>
    </location>
</feature>
<dbReference type="Proteomes" id="UP000001058">
    <property type="component" value="Unassembled WGS sequence"/>
</dbReference>
<evidence type="ECO:0000256" key="1">
    <source>
        <dbReference type="SAM" id="MobiDB-lite"/>
    </source>
</evidence>
<proteinExistence type="predicted"/>
<dbReference type="RefSeq" id="XP_002948227.1">
    <property type="nucleotide sequence ID" value="XM_002948181.1"/>
</dbReference>
<dbReference type="AlphaFoldDB" id="D8TPK8"/>
<dbReference type="OrthoDB" id="540537at2759"/>
<dbReference type="KEGG" id="vcn:VOLCADRAFT_103842"/>
<evidence type="ECO:0000259" key="3">
    <source>
        <dbReference type="Pfam" id="PF05548"/>
    </source>
</evidence>
<dbReference type="PANTHER" id="PTHR24216:SF65">
    <property type="entry name" value="PAXILLIN-LIKE PROTEIN 1"/>
    <property type="match status" value="1"/>
</dbReference>